<gene>
    <name evidence="1" type="ORF">H0485_21105</name>
</gene>
<accession>A0ABS8CTH7</accession>
<sequence>MEPEQIRSGRERARALFVERIASSGVIPYKKQTLAAHLETLRHVGDYAAHLAEESLVTLADEVLSAAARAKGVCPSEMVMRAMVDGKEPRPFEMAPIVTNWLASIEGPKAEAGAYEAQLFRHLRNHPRPVLPHDLTLVRQQADSDRRREAVVRERIENGGASEEERGWLAALVEDRRRARAIIQAGDAARREKKRAVEEGAA</sequence>
<keyword evidence="2" id="KW-1185">Reference proteome</keyword>
<dbReference type="Proteomes" id="UP001198571">
    <property type="component" value="Unassembled WGS sequence"/>
</dbReference>
<comment type="caution">
    <text evidence="1">The sequence shown here is derived from an EMBL/GenBank/DDBJ whole genome shotgun (WGS) entry which is preliminary data.</text>
</comment>
<evidence type="ECO:0000313" key="1">
    <source>
        <dbReference type="EMBL" id="MCB5412455.1"/>
    </source>
</evidence>
<dbReference type="EMBL" id="JACDXX010000069">
    <property type="protein sequence ID" value="MCB5412455.1"/>
    <property type="molecule type" value="Genomic_DNA"/>
</dbReference>
<dbReference type="RefSeq" id="WP_226937862.1">
    <property type="nucleotide sequence ID" value="NZ_JACDXX010000069.1"/>
</dbReference>
<proteinExistence type="predicted"/>
<organism evidence="1 2">
    <name type="scientific">Pseudogemmobacter faecipullorum</name>
    <dbReference type="NCBI Taxonomy" id="2755041"/>
    <lineage>
        <taxon>Bacteria</taxon>
        <taxon>Pseudomonadati</taxon>
        <taxon>Pseudomonadota</taxon>
        <taxon>Alphaproteobacteria</taxon>
        <taxon>Rhodobacterales</taxon>
        <taxon>Paracoccaceae</taxon>
        <taxon>Pseudogemmobacter</taxon>
    </lineage>
</organism>
<reference evidence="1 2" key="1">
    <citation type="submission" date="2020-07" db="EMBL/GenBank/DDBJ databases">
        <title>Pseudogemmobacter sp. nov., isolated from poultry manure in Taiwan.</title>
        <authorList>
            <person name="Lin S.-Y."/>
            <person name="Tang Y.-S."/>
            <person name="Young C.-C."/>
        </authorList>
    </citation>
    <scope>NUCLEOTIDE SEQUENCE [LARGE SCALE GENOMIC DNA]</scope>
    <source>
        <strain evidence="1 2">CC-YST710</strain>
    </source>
</reference>
<protein>
    <submittedName>
        <fullName evidence="1">Uncharacterized protein</fullName>
    </submittedName>
</protein>
<name>A0ABS8CTH7_9RHOB</name>
<evidence type="ECO:0000313" key="2">
    <source>
        <dbReference type="Proteomes" id="UP001198571"/>
    </source>
</evidence>